<comment type="caution">
    <text evidence="4">The sequence shown here is derived from an EMBL/GenBank/DDBJ whole genome shotgun (WGS) entry which is preliminary data.</text>
</comment>
<keyword evidence="1 2" id="KW-0129">CBS domain</keyword>
<dbReference type="SUPFAM" id="SSF54631">
    <property type="entry name" value="CBS-domain pair"/>
    <property type="match status" value="1"/>
</dbReference>
<dbReference type="InterPro" id="IPR000644">
    <property type="entry name" value="CBS_dom"/>
</dbReference>
<organism evidence="4 5">
    <name type="scientific">Pseudoxanthomonas helianthi</name>
    <dbReference type="NCBI Taxonomy" id="1453541"/>
    <lineage>
        <taxon>Bacteria</taxon>
        <taxon>Pseudomonadati</taxon>
        <taxon>Pseudomonadota</taxon>
        <taxon>Gammaproteobacteria</taxon>
        <taxon>Lysobacterales</taxon>
        <taxon>Lysobacteraceae</taxon>
        <taxon>Pseudoxanthomonas</taxon>
    </lineage>
</organism>
<dbReference type="Proteomes" id="UP000673447">
    <property type="component" value="Unassembled WGS sequence"/>
</dbReference>
<sequence>MKVSEMMTQDVCVVAPGDSLRDAARMMVQKDIGSVPVGENDRLVGFITDRDIAVRAVAEGKDPMTAVREVMSEDVKYCFENDDVDEVSRNMADLRIRRLPVVDANKRLVGIVSLANFAHSGDDSASDSLLKGVAAPH</sequence>
<evidence type="ECO:0000313" key="5">
    <source>
        <dbReference type="Proteomes" id="UP000673447"/>
    </source>
</evidence>
<reference evidence="4" key="1">
    <citation type="journal article" date="2016" name="Int. J. Syst. Evol. Microbiol.">
        <title>Pseudoxanthomonas helianthi sp. nov., isolated from roots of Jerusalem artichoke (Helianthus tuberosus).</title>
        <authorList>
            <person name="Kittiwongwattana C."/>
            <person name="Thawai C."/>
        </authorList>
    </citation>
    <scope>NUCLEOTIDE SEQUENCE</scope>
    <source>
        <strain evidence="4">110414</strain>
    </source>
</reference>
<reference evidence="4" key="2">
    <citation type="submission" date="2021-03" db="EMBL/GenBank/DDBJ databases">
        <authorList>
            <person name="Cao W."/>
        </authorList>
    </citation>
    <scope>NUCLEOTIDE SEQUENCE</scope>
    <source>
        <strain evidence="4">110414</strain>
    </source>
</reference>
<gene>
    <name evidence="4" type="ORF">J5837_16240</name>
</gene>
<name>A0A940X715_9GAMM</name>
<dbReference type="PROSITE" id="PS51371">
    <property type="entry name" value="CBS"/>
    <property type="match status" value="2"/>
</dbReference>
<accession>A0A940X715</accession>
<feature type="domain" description="CBS" evidence="3">
    <location>
        <begin position="7"/>
        <end position="63"/>
    </location>
</feature>
<feature type="domain" description="CBS" evidence="3">
    <location>
        <begin position="71"/>
        <end position="128"/>
    </location>
</feature>
<dbReference type="CDD" id="cd04622">
    <property type="entry name" value="CBS_pair_HRP1_like"/>
    <property type="match status" value="1"/>
</dbReference>
<dbReference type="InterPro" id="IPR051257">
    <property type="entry name" value="Diverse_CBS-Domain"/>
</dbReference>
<evidence type="ECO:0000256" key="2">
    <source>
        <dbReference type="PROSITE-ProRule" id="PRU00703"/>
    </source>
</evidence>
<evidence type="ECO:0000256" key="1">
    <source>
        <dbReference type="ARBA" id="ARBA00023122"/>
    </source>
</evidence>
<evidence type="ECO:0000259" key="3">
    <source>
        <dbReference type="PROSITE" id="PS51371"/>
    </source>
</evidence>
<protein>
    <submittedName>
        <fullName evidence="4">CBS domain-containing protein</fullName>
    </submittedName>
</protein>
<dbReference type="Pfam" id="PF00571">
    <property type="entry name" value="CBS"/>
    <property type="match status" value="2"/>
</dbReference>
<dbReference type="PANTHER" id="PTHR43080">
    <property type="entry name" value="CBS DOMAIN-CONTAINING PROTEIN CBSX3, MITOCHONDRIAL"/>
    <property type="match status" value="1"/>
</dbReference>
<dbReference type="AlphaFoldDB" id="A0A940X715"/>
<dbReference type="SMART" id="SM00116">
    <property type="entry name" value="CBS"/>
    <property type="match status" value="2"/>
</dbReference>
<dbReference type="RefSeq" id="WP_210537877.1">
    <property type="nucleotide sequence ID" value="NZ_JAGKTC010000004.1"/>
</dbReference>
<proteinExistence type="predicted"/>
<keyword evidence="5" id="KW-1185">Reference proteome</keyword>
<dbReference type="Gene3D" id="3.10.580.10">
    <property type="entry name" value="CBS-domain"/>
    <property type="match status" value="1"/>
</dbReference>
<evidence type="ECO:0000313" key="4">
    <source>
        <dbReference type="EMBL" id="MBP3985957.1"/>
    </source>
</evidence>
<dbReference type="PANTHER" id="PTHR43080:SF2">
    <property type="entry name" value="CBS DOMAIN-CONTAINING PROTEIN"/>
    <property type="match status" value="1"/>
</dbReference>
<dbReference type="EMBL" id="JAGKTC010000004">
    <property type="protein sequence ID" value="MBP3985957.1"/>
    <property type="molecule type" value="Genomic_DNA"/>
</dbReference>
<dbReference type="InterPro" id="IPR046342">
    <property type="entry name" value="CBS_dom_sf"/>
</dbReference>